<evidence type="ECO:0000256" key="1">
    <source>
        <dbReference type="PROSITE-ProRule" id="PRU00176"/>
    </source>
</evidence>
<dbReference type="GO" id="GO:0003723">
    <property type="term" value="F:RNA binding"/>
    <property type="evidence" value="ECO:0007669"/>
    <property type="project" value="UniProtKB-UniRule"/>
</dbReference>
<dbReference type="Proteomes" id="UP001165080">
    <property type="component" value="Unassembled WGS sequence"/>
</dbReference>
<evidence type="ECO:0000256" key="2">
    <source>
        <dbReference type="SAM" id="MobiDB-lite"/>
    </source>
</evidence>
<organism evidence="4 5">
    <name type="scientific">Pleodorina starrii</name>
    <dbReference type="NCBI Taxonomy" id="330485"/>
    <lineage>
        <taxon>Eukaryota</taxon>
        <taxon>Viridiplantae</taxon>
        <taxon>Chlorophyta</taxon>
        <taxon>core chlorophytes</taxon>
        <taxon>Chlorophyceae</taxon>
        <taxon>CS clade</taxon>
        <taxon>Chlamydomonadales</taxon>
        <taxon>Volvocaceae</taxon>
        <taxon>Pleodorina</taxon>
    </lineage>
</organism>
<keyword evidence="5" id="KW-1185">Reference proteome</keyword>
<dbReference type="AlphaFoldDB" id="A0A9W6BXZ4"/>
<sequence length="659" mass="68786">MAADPGSSGVIGGPYHLFLTRIPPKLPKDEVETALSAELASRNVQVLAISVVPQSAWKNKGFGFVAIDGSPSASQISAIAAELDNNICVGGKAVNVRVCESSASGGKPAVASAPLTSWDQPVEKITRLCAQVLHWRFAKRTHQEAFRANKLLSLLSDCIAPSGCQMQKPLSLWGRDVYGSLERMLLAIGESHFGAGWSLHGTVADQTATLYIGKLRHMQGWDSLRDPLLIATLMRLTACKRHEGVHTPDVGSGLSTPTVCRRCSDCGSLSAMHSTEQPSCSQSEASWSLYAAPAITCEHTVFDCSPISFCTPSNDNDAEGTAVSYSSATPTTLGSWGSCKSLQSCSGSGTGNGTGSGAASSGDATATARDRPQPQQQQLQPEGGRTQQQQQQQQQPDGATAAGAAVAVVSATATAARVAVPPTPPPSDWSASGHTTTTTASTSSAPCAAASAGGGADPRPAPVCRGGCAAGASVFTPRSRHRAPRSLQYSSSNNRISCLSPGQQHQSVPQRQQYCAAHGAPGASSSQPLMPTQAPTQAQAQAQAQAGSQVLPGGVDATQLPSTRDLLARCAGRLGSLFSRQPAQMSYAVADVASYLSEAQEVVAWGRDAPYFSLEGYAGAVYGSFERFLGEISRLHFHGSWCFEGGSRPGEPRIMFRVR</sequence>
<reference evidence="4 5" key="1">
    <citation type="journal article" date="2023" name="Commun. Biol.">
        <title>Reorganization of the ancestral sex-determining regions during the evolution of trioecy in Pleodorina starrii.</title>
        <authorList>
            <person name="Takahashi K."/>
            <person name="Suzuki S."/>
            <person name="Kawai-Toyooka H."/>
            <person name="Yamamoto K."/>
            <person name="Hamaji T."/>
            <person name="Ootsuki R."/>
            <person name="Yamaguchi H."/>
            <person name="Kawachi M."/>
            <person name="Higashiyama T."/>
            <person name="Nozaki H."/>
        </authorList>
    </citation>
    <scope>NUCLEOTIDE SEQUENCE [LARGE SCALE GENOMIC DNA]</scope>
    <source>
        <strain evidence="4 5">NIES-4479</strain>
    </source>
</reference>
<feature type="compositionally biased region" description="Low complexity" evidence="2">
    <location>
        <begin position="430"/>
        <end position="451"/>
    </location>
</feature>
<dbReference type="EMBL" id="BRXU01000030">
    <property type="protein sequence ID" value="GLC59815.1"/>
    <property type="molecule type" value="Genomic_DNA"/>
</dbReference>
<evidence type="ECO:0000259" key="3">
    <source>
        <dbReference type="PROSITE" id="PS50102"/>
    </source>
</evidence>
<dbReference type="PROSITE" id="PS50102">
    <property type="entry name" value="RRM"/>
    <property type="match status" value="1"/>
</dbReference>
<feature type="compositionally biased region" description="Low complexity" evidence="2">
    <location>
        <begin position="357"/>
        <end position="404"/>
    </location>
</feature>
<proteinExistence type="predicted"/>
<keyword evidence="1" id="KW-0694">RNA-binding</keyword>
<name>A0A9W6BXZ4_9CHLO</name>
<feature type="region of interest" description="Disordered" evidence="2">
    <location>
        <begin position="477"/>
        <end position="509"/>
    </location>
</feature>
<feature type="domain" description="RRM" evidence="3">
    <location>
        <begin position="15"/>
        <end position="101"/>
    </location>
</feature>
<feature type="region of interest" description="Disordered" evidence="2">
    <location>
        <begin position="418"/>
        <end position="459"/>
    </location>
</feature>
<feature type="region of interest" description="Disordered" evidence="2">
    <location>
        <begin position="350"/>
        <end position="404"/>
    </location>
</feature>
<feature type="compositionally biased region" description="Polar residues" evidence="2">
    <location>
        <begin position="487"/>
        <end position="509"/>
    </location>
</feature>
<dbReference type="InterPro" id="IPR000504">
    <property type="entry name" value="RRM_dom"/>
</dbReference>
<gene>
    <name evidence="4" type="primary">PLEST010271</name>
    <name evidence="4" type="ORF">PLESTB_001538600</name>
</gene>
<accession>A0A9W6BXZ4</accession>
<evidence type="ECO:0000313" key="5">
    <source>
        <dbReference type="Proteomes" id="UP001165080"/>
    </source>
</evidence>
<evidence type="ECO:0000313" key="4">
    <source>
        <dbReference type="EMBL" id="GLC59815.1"/>
    </source>
</evidence>
<comment type="caution">
    <text evidence="4">The sequence shown here is derived from an EMBL/GenBank/DDBJ whole genome shotgun (WGS) entry which is preliminary data.</text>
</comment>
<protein>
    <recommendedName>
        <fullName evidence="3">RRM domain-containing protein</fullName>
    </recommendedName>
</protein>